<name>A0ACB8V424_9EURO</name>
<gene>
    <name evidence="1" type="ORF">LOY88_001861</name>
</gene>
<protein>
    <submittedName>
        <fullName evidence="1">Uncharacterized protein</fullName>
    </submittedName>
</protein>
<reference evidence="1" key="1">
    <citation type="journal article" date="2022" name="bioRxiv">
        <title>Population genetic analysis of Ophidiomyces ophidiicola, the causative agent of snake fungal disease, indicates recent introductions to the USA.</title>
        <authorList>
            <person name="Ladner J.T."/>
            <person name="Palmer J.M."/>
            <person name="Ettinger C.L."/>
            <person name="Stajich J.E."/>
            <person name="Farrell T.M."/>
            <person name="Glorioso B.M."/>
            <person name="Lawson B."/>
            <person name="Price S.J."/>
            <person name="Stengle A.G."/>
            <person name="Grear D.A."/>
            <person name="Lorch J.M."/>
        </authorList>
    </citation>
    <scope>NUCLEOTIDE SEQUENCE</scope>
    <source>
        <strain evidence="1">NWHC 24266-5</strain>
    </source>
</reference>
<comment type="caution">
    <text evidence="1">The sequence shown here is derived from an EMBL/GenBank/DDBJ whole genome shotgun (WGS) entry which is preliminary data.</text>
</comment>
<dbReference type="EMBL" id="JALBCA010000020">
    <property type="protein sequence ID" value="KAI2390053.1"/>
    <property type="molecule type" value="Genomic_DNA"/>
</dbReference>
<evidence type="ECO:0000313" key="1">
    <source>
        <dbReference type="EMBL" id="KAI2390053.1"/>
    </source>
</evidence>
<sequence>MVQETEGVDGVVTLGRQPSSDPSRQGRAEQGYKLCPETLQELEQASEEDGARIQRLEKAVRTILECVGEDPDREGLRATPERYAKALLYFTKGYSENVQSLVNGAVFNENASELVIVRNIDIFSLCEHHLIPFTGKIHVGYIPDGRILGLSKVARLAEMFSRRLQIQERLTKQVALAIFNVLRPRGVGVIMESSHLCMAMRGVEKVGSTTTTSYMLGCMQSSSEARDEFFALVHKG</sequence>
<proteinExistence type="predicted"/>
<accession>A0ACB8V424</accession>
<organism evidence="1">
    <name type="scientific">Ophidiomyces ophidiicola</name>
    <dbReference type="NCBI Taxonomy" id="1387563"/>
    <lineage>
        <taxon>Eukaryota</taxon>
        <taxon>Fungi</taxon>
        <taxon>Dikarya</taxon>
        <taxon>Ascomycota</taxon>
        <taxon>Pezizomycotina</taxon>
        <taxon>Eurotiomycetes</taxon>
        <taxon>Eurotiomycetidae</taxon>
        <taxon>Onygenales</taxon>
        <taxon>Onygenaceae</taxon>
        <taxon>Ophidiomyces</taxon>
    </lineage>
</organism>